<evidence type="ECO:0000313" key="7">
    <source>
        <dbReference type="Proteomes" id="UP000789595"/>
    </source>
</evidence>
<feature type="domain" description="WW" evidence="5">
    <location>
        <begin position="263"/>
        <end position="296"/>
    </location>
</feature>
<feature type="compositionally biased region" description="Pro residues" evidence="4">
    <location>
        <begin position="201"/>
        <end position="217"/>
    </location>
</feature>
<feature type="region of interest" description="Disordered" evidence="4">
    <location>
        <begin position="483"/>
        <end position="511"/>
    </location>
</feature>
<feature type="compositionally biased region" description="Basic residues" evidence="4">
    <location>
        <begin position="433"/>
        <end position="450"/>
    </location>
</feature>
<feature type="region of interest" description="Disordered" evidence="4">
    <location>
        <begin position="653"/>
        <end position="727"/>
    </location>
</feature>
<feature type="repeat" description="ANK" evidence="3">
    <location>
        <begin position="403"/>
        <end position="435"/>
    </location>
</feature>
<dbReference type="PROSITE" id="PS50088">
    <property type="entry name" value="ANK_REPEAT"/>
    <property type="match status" value="6"/>
</dbReference>
<dbReference type="SUPFAM" id="SSF48403">
    <property type="entry name" value="Ankyrin repeat"/>
    <property type="match status" value="2"/>
</dbReference>
<keyword evidence="1" id="KW-0677">Repeat</keyword>
<dbReference type="OrthoDB" id="75503at2759"/>
<gene>
    <name evidence="6" type="ORF">PECAL_2P13130</name>
</gene>
<dbReference type="InterPro" id="IPR002110">
    <property type="entry name" value="Ankyrin_rpt"/>
</dbReference>
<evidence type="ECO:0000259" key="5">
    <source>
        <dbReference type="PROSITE" id="PS50020"/>
    </source>
</evidence>
<dbReference type="InterPro" id="IPR036020">
    <property type="entry name" value="WW_dom_sf"/>
</dbReference>
<feature type="compositionally biased region" description="Low complexity" evidence="4">
    <location>
        <begin position="671"/>
        <end position="686"/>
    </location>
</feature>
<accession>A0A8J2SKQ2</accession>
<dbReference type="PROSITE" id="PS50020">
    <property type="entry name" value="WW_DOMAIN_2"/>
    <property type="match status" value="1"/>
</dbReference>
<dbReference type="PROSITE" id="PS50297">
    <property type="entry name" value="ANK_REP_REGION"/>
    <property type="match status" value="3"/>
</dbReference>
<dbReference type="InterPro" id="IPR036770">
    <property type="entry name" value="Ankyrin_rpt-contain_sf"/>
</dbReference>
<feature type="compositionally biased region" description="Low complexity" evidence="4">
    <location>
        <begin position="238"/>
        <end position="257"/>
    </location>
</feature>
<protein>
    <recommendedName>
        <fullName evidence="5">WW domain-containing protein</fullName>
    </recommendedName>
</protein>
<dbReference type="EMBL" id="CAKKNE010000002">
    <property type="protein sequence ID" value="CAH0368254.1"/>
    <property type="molecule type" value="Genomic_DNA"/>
</dbReference>
<dbReference type="Pfam" id="PF13857">
    <property type="entry name" value="Ank_5"/>
    <property type="match status" value="1"/>
</dbReference>
<evidence type="ECO:0000256" key="2">
    <source>
        <dbReference type="ARBA" id="ARBA00023043"/>
    </source>
</evidence>
<reference evidence="6" key="1">
    <citation type="submission" date="2021-11" db="EMBL/GenBank/DDBJ databases">
        <authorList>
            <consortium name="Genoscope - CEA"/>
            <person name="William W."/>
        </authorList>
    </citation>
    <scope>NUCLEOTIDE SEQUENCE</scope>
</reference>
<evidence type="ECO:0000256" key="3">
    <source>
        <dbReference type="PROSITE-ProRule" id="PRU00023"/>
    </source>
</evidence>
<dbReference type="Gene3D" id="2.20.70.10">
    <property type="match status" value="1"/>
</dbReference>
<dbReference type="SMART" id="SM00248">
    <property type="entry name" value="ANK"/>
    <property type="match status" value="7"/>
</dbReference>
<evidence type="ECO:0000313" key="6">
    <source>
        <dbReference type="EMBL" id="CAH0368254.1"/>
    </source>
</evidence>
<name>A0A8J2SKQ2_9STRA</name>
<sequence length="758" mass="78753">MQAAPLFAAQAARDAAPLAVTTPTSTNRRPPSVDDTNAQGASSLHLLAAQGSSEGLAVLLAHGADPNLRGARGRTPLHYVADGTNDDDDLDGAYATCASQLLDAGATVDARDAAGRTPLAVAVQAGRLSLVRVLLARGASLVADDAGNSPLHLAVAAPDCLEALLRADGDRSGRPRDANTKTAVAIYERVRRGGAPRGRRPTPPPPRPMSPASPPTPTKIAIPAAAWREGKDDDDTDYTPSPSPRAQQAPPDAWAEPPRAPPPPRPDAWVECWTEAGDKYLWNESTQESKWADAPDAAQLCAATARLDVMEVKSLLEAGAPPSAPADTVANVTPLHVAGRAAAALPGHDAKGVVQTLCDFGADLDARDSRGNTPLHAAAGAGAAAAVAALLDAGADAAARNTNQDTPLHSAVWHRRDACASLLVRYGAPLGARNRRGRSPRAHAKARRRRDQSGKATPRASVAAQRADAAALAAICGLLEGATAARSPKRSPPRRSPPRASPPRDIPISPSPSVLAAEKMLDDEEFFDAVVASPTVGPPPKVPFYAVDRSTDDSTVESQGFRDPAPRRRDPEVSPGCAGSQNPLYISSPTASSIGTTPRGSVRSANSTPRAAFLDNPDVIADINREREKRTPPSGQASPRLGIAARAAAIFRRRSMGSPRNNAPPSKFDTGSFSFHASGAAAADLQQARDRLQAEADESPPASPAARSVTDFEGFGVSPPRRDVELENAEDAVRAAAAKIGAKVAPPSTTVDVDVETK</sequence>
<feature type="compositionally biased region" description="Polar residues" evidence="4">
    <location>
        <begin position="579"/>
        <end position="609"/>
    </location>
</feature>
<dbReference type="SUPFAM" id="SSF51045">
    <property type="entry name" value="WW domain"/>
    <property type="match status" value="1"/>
</dbReference>
<evidence type="ECO:0000256" key="4">
    <source>
        <dbReference type="SAM" id="MobiDB-lite"/>
    </source>
</evidence>
<dbReference type="Pfam" id="PF12796">
    <property type="entry name" value="Ank_2"/>
    <property type="match status" value="2"/>
</dbReference>
<feature type="repeat" description="ANK" evidence="3">
    <location>
        <begin position="72"/>
        <end position="113"/>
    </location>
</feature>
<feature type="region of interest" description="Disordered" evidence="4">
    <location>
        <begin position="532"/>
        <end position="618"/>
    </location>
</feature>
<feature type="compositionally biased region" description="Basic residues" evidence="4">
    <location>
        <begin position="487"/>
        <end position="497"/>
    </location>
</feature>
<dbReference type="Proteomes" id="UP000789595">
    <property type="component" value="Unassembled WGS sequence"/>
</dbReference>
<proteinExistence type="predicted"/>
<organism evidence="6 7">
    <name type="scientific">Pelagomonas calceolata</name>
    <dbReference type="NCBI Taxonomy" id="35677"/>
    <lineage>
        <taxon>Eukaryota</taxon>
        <taxon>Sar</taxon>
        <taxon>Stramenopiles</taxon>
        <taxon>Ochrophyta</taxon>
        <taxon>Pelagophyceae</taxon>
        <taxon>Pelagomonadales</taxon>
        <taxon>Pelagomonadaceae</taxon>
        <taxon>Pelagomonas</taxon>
    </lineage>
</organism>
<feature type="region of interest" description="Disordered" evidence="4">
    <location>
        <begin position="12"/>
        <end position="38"/>
    </location>
</feature>
<feature type="compositionally biased region" description="Basic and acidic residues" evidence="4">
    <location>
        <begin position="169"/>
        <end position="179"/>
    </location>
</feature>
<feature type="repeat" description="ANK" evidence="3">
    <location>
        <begin position="39"/>
        <end position="71"/>
    </location>
</feature>
<keyword evidence="2 3" id="KW-0040">ANK repeat</keyword>
<dbReference type="AlphaFoldDB" id="A0A8J2SKQ2"/>
<feature type="region of interest" description="Disordered" evidence="4">
    <location>
        <begin position="169"/>
        <end position="268"/>
    </location>
</feature>
<dbReference type="PANTHER" id="PTHR24171">
    <property type="entry name" value="ANKYRIN REPEAT DOMAIN-CONTAINING PROTEIN 39-RELATED"/>
    <property type="match status" value="1"/>
</dbReference>
<dbReference type="Gene3D" id="1.25.40.20">
    <property type="entry name" value="Ankyrin repeat-containing domain"/>
    <property type="match status" value="3"/>
</dbReference>
<evidence type="ECO:0000256" key="1">
    <source>
        <dbReference type="ARBA" id="ARBA00022737"/>
    </source>
</evidence>
<feature type="compositionally biased region" description="Low complexity" evidence="4">
    <location>
        <begin position="12"/>
        <end position="30"/>
    </location>
</feature>
<feature type="repeat" description="ANK" evidence="3">
    <location>
        <begin position="330"/>
        <end position="369"/>
    </location>
</feature>
<dbReference type="CDD" id="cd00201">
    <property type="entry name" value="WW"/>
    <property type="match status" value="1"/>
</dbReference>
<dbReference type="InterPro" id="IPR001202">
    <property type="entry name" value="WW_dom"/>
</dbReference>
<comment type="caution">
    <text evidence="6">The sequence shown here is derived from an EMBL/GenBank/DDBJ whole genome shotgun (WGS) entry which is preliminary data.</text>
</comment>
<keyword evidence="7" id="KW-1185">Reference proteome</keyword>
<feature type="region of interest" description="Disordered" evidence="4">
    <location>
        <begin position="431"/>
        <end position="463"/>
    </location>
</feature>
<feature type="repeat" description="ANK" evidence="3">
    <location>
        <begin position="114"/>
        <end position="146"/>
    </location>
</feature>
<feature type="repeat" description="ANK" evidence="3">
    <location>
        <begin position="370"/>
        <end position="402"/>
    </location>
</feature>